<accession>A0A2G2VMQ2</accession>
<dbReference type="AlphaFoldDB" id="A0A2G2VMQ2"/>
<feature type="domain" description="Ribulose bisphosphate carboxylase large subunit C-terminal" evidence="1">
    <location>
        <begin position="2"/>
        <end position="35"/>
    </location>
</feature>
<dbReference type="GO" id="GO:0000287">
    <property type="term" value="F:magnesium ion binding"/>
    <property type="evidence" value="ECO:0007669"/>
    <property type="project" value="InterPro"/>
</dbReference>
<dbReference type="Gene3D" id="3.20.20.110">
    <property type="entry name" value="Ribulose bisphosphate carboxylase, large subunit, C-terminal domain"/>
    <property type="match status" value="2"/>
</dbReference>
<dbReference type="GO" id="GO:0016984">
    <property type="term" value="F:ribulose-bisphosphate carboxylase activity"/>
    <property type="evidence" value="ECO:0007669"/>
    <property type="project" value="InterPro"/>
</dbReference>
<feature type="domain" description="Ribulose bisphosphate carboxylase large subunit C-terminal" evidence="1">
    <location>
        <begin position="36"/>
        <end position="117"/>
    </location>
</feature>
<proteinExistence type="predicted"/>
<reference evidence="3" key="2">
    <citation type="journal article" date="2017" name="J. Anim. Genet.">
        <title>Multiple reference genome sequences of hot pepper reveal the massive evolution of plant disease resistance genes by retroduplication.</title>
        <authorList>
            <person name="Kim S."/>
            <person name="Park J."/>
            <person name="Yeom S.-I."/>
            <person name="Kim Y.-M."/>
            <person name="Seo E."/>
            <person name="Kim K.-T."/>
            <person name="Kim M.-S."/>
            <person name="Lee J.M."/>
            <person name="Cheong K."/>
            <person name="Shin H.-S."/>
            <person name="Kim S.-B."/>
            <person name="Han K."/>
            <person name="Lee J."/>
            <person name="Park M."/>
            <person name="Lee H.-A."/>
            <person name="Lee H.-Y."/>
            <person name="Lee Y."/>
            <person name="Oh S."/>
            <person name="Lee J.H."/>
            <person name="Choi E."/>
            <person name="Choi E."/>
            <person name="Lee S.E."/>
            <person name="Jeon J."/>
            <person name="Kim H."/>
            <person name="Choi G."/>
            <person name="Song H."/>
            <person name="Lee J."/>
            <person name="Lee S.-C."/>
            <person name="Kwon J.-K."/>
            <person name="Lee H.-Y."/>
            <person name="Koo N."/>
            <person name="Hong Y."/>
            <person name="Kim R.W."/>
            <person name="Kang W.-H."/>
            <person name="Huh J.H."/>
            <person name="Kang B.-C."/>
            <person name="Yang T.-J."/>
            <person name="Lee Y.-H."/>
            <person name="Bennetzen J.L."/>
            <person name="Choi D."/>
        </authorList>
    </citation>
    <scope>NUCLEOTIDE SEQUENCE [LARGE SCALE GENOMIC DNA]</scope>
    <source>
        <strain evidence="3">cv. PBC81</strain>
    </source>
</reference>
<reference evidence="2 3" key="1">
    <citation type="journal article" date="2017" name="Genome Biol.">
        <title>New reference genome sequences of hot pepper reveal the massive evolution of plant disease-resistance genes by retroduplication.</title>
        <authorList>
            <person name="Kim S."/>
            <person name="Park J."/>
            <person name="Yeom S.I."/>
            <person name="Kim Y.M."/>
            <person name="Seo E."/>
            <person name="Kim K.T."/>
            <person name="Kim M.S."/>
            <person name="Lee J.M."/>
            <person name="Cheong K."/>
            <person name="Shin H.S."/>
            <person name="Kim S.B."/>
            <person name="Han K."/>
            <person name="Lee J."/>
            <person name="Park M."/>
            <person name="Lee H.A."/>
            <person name="Lee H.Y."/>
            <person name="Lee Y."/>
            <person name="Oh S."/>
            <person name="Lee J.H."/>
            <person name="Choi E."/>
            <person name="Choi E."/>
            <person name="Lee S.E."/>
            <person name="Jeon J."/>
            <person name="Kim H."/>
            <person name="Choi G."/>
            <person name="Song H."/>
            <person name="Lee J."/>
            <person name="Lee S.C."/>
            <person name="Kwon J.K."/>
            <person name="Lee H.Y."/>
            <person name="Koo N."/>
            <person name="Hong Y."/>
            <person name="Kim R.W."/>
            <person name="Kang W.H."/>
            <person name="Huh J.H."/>
            <person name="Kang B.C."/>
            <person name="Yang T.J."/>
            <person name="Lee Y.H."/>
            <person name="Bennetzen J.L."/>
            <person name="Choi D."/>
        </authorList>
    </citation>
    <scope>NUCLEOTIDE SEQUENCE [LARGE SCALE GENOMIC DNA]</scope>
    <source>
        <strain evidence="3">cv. PBC81</strain>
    </source>
</reference>
<organism evidence="2 3">
    <name type="scientific">Capsicum baccatum</name>
    <name type="common">Peruvian pepper</name>
    <dbReference type="NCBI Taxonomy" id="33114"/>
    <lineage>
        <taxon>Eukaryota</taxon>
        <taxon>Viridiplantae</taxon>
        <taxon>Streptophyta</taxon>
        <taxon>Embryophyta</taxon>
        <taxon>Tracheophyta</taxon>
        <taxon>Spermatophyta</taxon>
        <taxon>Magnoliopsida</taxon>
        <taxon>eudicotyledons</taxon>
        <taxon>Gunneridae</taxon>
        <taxon>Pentapetalae</taxon>
        <taxon>asterids</taxon>
        <taxon>lamiids</taxon>
        <taxon>Solanales</taxon>
        <taxon>Solanaceae</taxon>
        <taxon>Solanoideae</taxon>
        <taxon>Capsiceae</taxon>
        <taxon>Capsicum</taxon>
    </lineage>
</organism>
<gene>
    <name evidence="2" type="ORF">CQW23_26061</name>
</gene>
<dbReference type="SUPFAM" id="SSF51649">
    <property type="entry name" value="RuBisCo, C-terminal domain"/>
    <property type="match status" value="1"/>
</dbReference>
<evidence type="ECO:0000313" key="2">
    <source>
        <dbReference type="EMBL" id="PHT34261.1"/>
    </source>
</evidence>
<dbReference type="InterPro" id="IPR000685">
    <property type="entry name" value="RuBisCO_lsu_C"/>
</dbReference>
<dbReference type="InterPro" id="IPR033966">
    <property type="entry name" value="RuBisCO"/>
</dbReference>
<dbReference type="InterPro" id="IPR036376">
    <property type="entry name" value="RuBisCO_lsu_C_sf"/>
</dbReference>
<dbReference type="Pfam" id="PF00016">
    <property type="entry name" value="RuBisCO_large"/>
    <property type="match status" value="2"/>
</dbReference>
<comment type="caution">
    <text evidence="2">The sequence shown here is derived from an EMBL/GenBank/DDBJ whole genome shotgun (WGS) entry which is preliminary data.</text>
</comment>
<dbReference type="PANTHER" id="PTHR42704">
    <property type="entry name" value="RIBULOSE BISPHOSPHATE CARBOXYLASE"/>
    <property type="match status" value="1"/>
</dbReference>
<dbReference type="Proteomes" id="UP000224567">
    <property type="component" value="Unassembled WGS sequence"/>
</dbReference>
<protein>
    <submittedName>
        <fullName evidence="2">Ribulose bisphosphate carboxylase large chain</fullName>
    </submittedName>
</protein>
<dbReference type="PANTHER" id="PTHR42704:SF15">
    <property type="entry name" value="RIBULOSE BISPHOSPHATE CARBOXYLASE LARGE CHAIN"/>
    <property type="match status" value="1"/>
</dbReference>
<evidence type="ECO:0000259" key="1">
    <source>
        <dbReference type="Pfam" id="PF00016"/>
    </source>
</evidence>
<evidence type="ECO:0000313" key="3">
    <source>
        <dbReference type="Proteomes" id="UP000224567"/>
    </source>
</evidence>
<keyword evidence="3" id="KW-1185">Reference proteome</keyword>
<name>A0A2G2VMQ2_CAPBA</name>
<sequence>MDAVIDRQKNHGMHFWVLAKELRMSGGDHSHAGTIAGIIHVWHIPALIEIFGNNSVLQFGGGTLGHPWGNVPGVVANRVALEACVKAHNEGRDLAWEGNKIIHEASKWSPERPAACEVCKEIVFNFAAVDVLDK</sequence>
<dbReference type="EMBL" id="MLFT02000011">
    <property type="protein sequence ID" value="PHT34261.1"/>
    <property type="molecule type" value="Genomic_DNA"/>
</dbReference>
<dbReference type="OrthoDB" id="1578724at2759"/>
<dbReference type="STRING" id="33114.A0A2G2VMQ2"/>